<name>A0ABT0MIQ9_9GAMM</name>
<dbReference type="EMBL" id="JAMBEP010000001">
    <property type="protein sequence ID" value="MCL1634767.1"/>
    <property type="molecule type" value="Genomic_DNA"/>
</dbReference>
<comment type="caution">
    <text evidence="2">The sequence shown here is derived from an EMBL/GenBank/DDBJ whole genome shotgun (WGS) entry which is preliminary data.</text>
</comment>
<evidence type="ECO:0000256" key="1">
    <source>
        <dbReference type="SAM" id="MobiDB-lite"/>
    </source>
</evidence>
<evidence type="ECO:0000313" key="2">
    <source>
        <dbReference type="EMBL" id="MCL1634767.1"/>
    </source>
</evidence>
<dbReference type="RefSeq" id="WP_249474396.1">
    <property type="nucleotide sequence ID" value="NZ_JAMBEP010000001.1"/>
</dbReference>
<feature type="compositionally biased region" description="Basic and acidic residues" evidence="1">
    <location>
        <begin position="40"/>
        <end position="52"/>
    </location>
</feature>
<feature type="region of interest" description="Disordered" evidence="1">
    <location>
        <begin position="1"/>
        <end position="52"/>
    </location>
</feature>
<evidence type="ECO:0008006" key="4">
    <source>
        <dbReference type="Google" id="ProtNLM"/>
    </source>
</evidence>
<gene>
    <name evidence="2" type="ORF">M2650_09005</name>
</gene>
<accession>A0ABT0MIQ9</accession>
<sequence>MRKIRDYEVKDAGQEKGSFGEGPNCDENGSETARHPGPRGQDRQKINGKEGD</sequence>
<feature type="compositionally biased region" description="Basic and acidic residues" evidence="1">
    <location>
        <begin position="1"/>
        <end position="14"/>
    </location>
</feature>
<evidence type="ECO:0000313" key="3">
    <source>
        <dbReference type="Proteomes" id="UP001431217"/>
    </source>
</evidence>
<organism evidence="2 3">
    <name type="scientific">Luteimonas galliterrae</name>
    <dbReference type="NCBI Taxonomy" id="2940486"/>
    <lineage>
        <taxon>Bacteria</taxon>
        <taxon>Pseudomonadati</taxon>
        <taxon>Pseudomonadota</taxon>
        <taxon>Gammaproteobacteria</taxon>
        <taxon>Lysobacterales</taxon>
        <taxon>Lysobacteraceae</taxon>
        <taxon>Luteimonas</taxon>
    </lineage>
</organism>
<proteinExistence type="predicted"/>
<protein>
    <recommendedName>
        <fullName evidence="4">General stress protein</fullName>
    </recommendedName>
</protein>
<keyword evidence="3" id="KW-1185">Reference proteome</keyword>
<reference evidence="2 3" key="1">
    <citation type="submission" date="2022-05" db="EMBL/GenBank/DDBJ databases">
        <title>Luteimonas sp. SX5, whole genome shotgun sequencing project.</title>
        <authorList>
            <person name="Zhao G."/>
            <person name="Shen L."/>
        </authorList>
    </citation>
    <scope>NUCLEOTIDE SEQUENCE [LARGE SCALE GENOMIC DNA]</scope>
    <source>
        <strain evidence="2 3">SX5</strain>
    </source>
</reference>
<dbReference type="Proteomes" id="UP001431217">
    <property type="component" value="Unassembled WGS sequence"/>
</dbReference>